<accession>A0AAN6Y719</accession>
<dbReference type="Pfam" id="PF00561">
    <property type="entry name" value="Abhydrolase_1"/>
    <property type="match status" value="1"/>
</dbReference>
<reference evidence="3" key="1">
    <citation type="journal article" date="2023" name="Mol. Phylogenet. Evol.">
        <title>Genome-scale phylogeny and comparative genomics of the fungal order Sordariales.</title>
        <authorList>
            <person name="Hensen N."/>
            <person name="Bonometti L."/>
            <person name="Westerberg I."/>
            <person name="Brannstrom I.O."/>
            <person name="Guillou S."/>
            <person name="Cros-Aarteil S."/>
            <person name="Calhoun S."/>
            <person name="Haridas S."/>
            <person name="Kuo A."/>
            <person name="Mondo S."/>
            <person name="Pangilinan J."/>
            <person name="Riley R."/>
            <person name="LaButti K."/>
            <person name="Andreopoulos B."/>
            <person name="Lipzen A."/>
            <person name="Chen C."/>
            <person name="Yan M."/>
            <person name="Daum C."/>
            <person name="Ng V."/>
            <person name="Clum A."/>
            <person name="Steindorff A."/>
            <person name="Ohm R.A."/>
            <person name="Martin F."/>
            <person name="Silar P."/>
            <person name="Natvig D.O."/>
            <person name="Lalanne C."/>
            <person name="Gautier V."/>
            <person name="Ament-Velasquez S.L."/>
            <person name="Kruys A."/>
            <person name="Hutchinson M.I."/>
            <person name="Powell A.J."/>
            <person name="Barry K."/>
            <person name="Miller A.N."/>
            <person name="Grigoriev I.V."/>
            <person name="Debuchy R."/>
            <person name="Gladieux P."/>
            <person name="Hiltunen Thoren M."/>
            <person name="Johannesson H."/>
        </authorList>
    </citation>
    <scope>NUCLEOTIDE SEQUENCE</scope>
    <source>
        <strain evidence="3">PSN293</strain>
    </source>
</reference>
<keyword evidence="4" id="KW-1185">Reference proteome</keyword>
<reference evidence="3" key="2">
    <citation type="submission" date="2023-05" db="EMBL/GenBank/DDBJ databases">
        <authorList>
            <consortium name="Lawrence Berkeley National Laboratory"/>
            <person name="Steindorff A."/>
            <person name="Hensen N."/>
            <person name="Bonometti L."/>
            <person name="Westerberg I."/>
            <person name="Brannstrom I.O."/>
            <person name="Guillou S."/>
            <person name="Cros-Aarteil S."/>
            <person name="Calhoun S."/>
            <person name="Haridas S."/>
            <person name="Kuo A."/>
            <person name="Mondo S."/>
            <person name="Pangilinan J."/>
            <person name="Riley R."/>
            <person name="Labutti K."/>
            <person name="Andreopoulos B."/>
            <person name="Lipzen A."/>
            <person name="Chen C."/>
            <person name="Yanf M."/>
            <person name="Daum C."/>
            <person name="Ng V."/>
            <person name="Clum A."/>
            <person name="Ohm R."/>
            <person name="Martin F."/>
            <person name="Silar P."/>
            <person name="Natvig D."/>
            <person name="Lalanne C."/>
            <person name="Gautier V."/>
            <person name="Ament-Velasquez S.L."/>
            <person name="Kruys A."/>
            <person name="Hutchinson M.I."/>
            <person name="Powell A.J."/>
            <person name="Barry K."/>
            <person name="Miller A.N."/>
            <person name="Grigoriev I.V."/>
            <person name="Debuchy R."/>
            <person name="Gladieux P."/>
            <person name="Thoren M.H."/>
            <person name="Johannesson H."/>
        </authorList>
    </citation>
    <scope>NUCLEOTIDE SEQUENCE</scope>
    <source>
        <strain evidence="3">PSN293</strain>
    </source>
</reference>
<evidence type="ECO:0000313" key="3">
    <source>
        <dbReference type="EMBL" id="KAK4213401.1"/>
    </source>
</evidence>
<comment type="caution">
    <text evidence="3">The sequence shown here is derived from an EMBL/GenBank/DDBJ whole genome shotgun (WGS) entry which is preliminary data.</text>
</comment>
<evidence type="ECO:0000313" key="4">
    <source>
        <dbReference type="Proteomes" id="UP001301769"/>
    </source>
</evidence>
<proteinExistence type="predicted"/>
<dbReference type="Gene3D" id="3.40.50.1820">
    <property type="entry name" value="alpha/beta hydrolase"/>
    <property type="match status" value="1"/>
</dbReference>
<dbReference type="EMBL" id="MU858109">
    <property type="protein sequence ID" value="KAK4213401.1"/>
    <property type="molecule type" value="Genomic_DNA"/>
</dbReference>
<dbReference type="Proteomes" id="UP001301769">
    <property type="component" value="Unassembled WGS sequence"/>
</dbReference>
<dbReference type="InterPro" id="IPR050266">
    <property type="entry name" value="AB_hydrolase_sf"/>
</dbReference>
<dbReference type="PANTHER" id="PTHR43798:SF33">
    <property type="entry name" value="HYDROLASE, PUTATIVE (AFU_ORTHOLOGUE AFUA_2G14860)-RELATED"/>
    <property type="match status" value="1"/>
</dbReference>
<gene>
    <name evidence="3" type="ORF">QBC37DRAFT_374066</name>
</gene>
<name>A0AAN6Y719_9PEZI</name>
<sequence>MSDSYSATNPVPHPQPKTLRSPETMPVVPHPDEQDTEQQETLFHISLNPSQPETIVFLHGLWSSHLEYALVTPHLNNYHLILVDLPGHGEAASLADDDENLTMPAMADKVARLIRRHAHNRRAHIVGLSMGGFVTMSLADRYPSLCQSAFVTGAAPLEGMFAFMAKHCWVVYGLMWTFKTLPDGIYWWLSEVSGSGHVKRFKELRVEQQRNLDWRVVKAVYWSILESLSGEQGWEVVRRLGKTEPGRVRMVNVSGAKMDDLGSAAGVKKVWTEEGALTVPERNRVVVIKEAVHAWDLQFPELFARGVEAWVKCDELPVEFEDL</sequence>
<dbReference type="InterPro" id="IPR000073">
    <property type="entry name" value="AB_hydrolase_1"/>
</dbReference>
<dbReference type="AlphaFoldDB" id="A0AAN6Y719"/>
<dbReference type="PANTHER" id="PTHR43798">
    <property type="entry name" value="MONOACYLGLYCEROL LIPASE"/>
    <property type="match status" value="1"/>
</dbReference>
<feature type="region of interest" description="Disordered" evidence="1">
    <location>
        <begin position="1"/>
        <end position="35"/>
    </location>
</feature>
<evidence type="ECO:0000259" key="2">
    <source>
        <dbReference type="Pfam" id="PF00561"/>
    </source>
</evidence>
<organism evidence="3 4">
    <name type="scientific">Rhypophila decipiens</name>
    <dbReference type="NCBI Taxonomy" id="261697"/>
    <lineage>
        <taxon>Eukaryota</taxon>
        <taxon>Fungi</taxon>
        <taxon>Dikarya</taxon>
        <taxon>Ascomycota</taxon>
        <taxon>Pezizomycotina</taxon>
        <taxon>Sordariomycetes</taxon>
        <taxon>Sordariomycetidae</taxon>
        <taxon>Sordariales</taxon>
        <taxon>Naviculisporaceae</taxon>
        <taxon>Rhypophila</taxon>
    </lineage>
</organism>
<dbReference type="GO" id="GO:0016020">
    <property type="term" value="C:membrane"/>
    <property type="evidence" value="ECO:0007669"/>
    <property type="project" value="TreeGrafter"/>
</dbReference>
<dbReference type="SUPFAM" id="SSF53474">
    <property type="entry name" value="alpha/beta-Hydrolases"/>
    <property type="match status" value="1"/>
</dbReference>
<evidence type="ECO:0000256" key="1">
    <source>
        <dbReference type="SAM" id="MobiDB-lite"/>
    </source>
</evidence>
<protein>
    <submittedName>
        <fullName evidence="3">Dihydrolipoyllysine-residue acetyltransferase component of acetoin cleaving system</fullName>
    </submittedName>
</protein>
<dbReference type="InterPro" id="IPR029058">
    <property type="entry name" value="AB_hydrolase_fold"/>
</dbReference>
<feature type="domain" description="AB hydrolase-1" evidence="2">
    <location>
        <begin position="54"/>
        <end position="154"/>
    </location>
</feature>